<dbReference type="OrthoDB" id="6380398at2759"/>
<evidence type="ECO:0000256" key="1">
    <source>
        <dbReference type="SAM" id="MobiDB-lite"/>
    </source>
</evidence>
<keyword evidence="2" id="KW-0812">Transmembrane</keyword>
<name>A0A9W8HU02_9FUNG</name>
<comment type="caution">
    <text evidence="3">The sequence shown here is derived from an EMBL/GenBank/DDBJ whole genome shotgun (WGS) entry which is preliminary data.</text>
</comment>
<feature type="compositionally biased region" description="Polar residues" evidence="1">
    <location>
        <begin position="241"/>
        <end position="254"/>
    </location>
</feature>
<keyword evidence="2" id="KW-1133">Transmembrane helix</keyword>
<evidence type="ECO:0000313" key="4">
    <source>
        <dbReference type="Proteomes" id="UP001140094"/>
    </source>
</evidence>
<keyword evidence="2" id="KW-0472">Membrane</keyword>
<dbReference type="EMBL" id="JANBUO010002620">
    <property type="protein sequence ID" value="KAJ2794192.1"/>
    <property type="molecule type" value="Genomic_DNA"/>
</dbReference>
<feature type="transmembrane region" description="Helical" evidence="2">
    <location>
        <begin position="165"/>
        <end position="187"/>
    </location>
</feature>
<organism evidence="3 4">
    <name type="scientific">Coemansia guatemalensis</name>
    <dbReference type="NCBI Taxonomy" id="2761395"/>
    <lineage>
        <taxon>Eukaryota</taxon>
        <taxon>Fungi</taxon>
        <taxon>Fungi incertae sedis</taxon>
        <taxon>Zoopagomycota</taxon>
        <taxon>Kickxellomycotina</taxon>
        <taxon>Kickxellomycetes</taxon>
        <taxon>Kickxellales</taxon>
        <taxon>Kickxellaceae</taxon>
        <taxon>Coemansia</taxon>
    </lineage>
</organism>
<accession>A0A9W8HU02</accession>
<keyword evidence="4" id="KW-1185">Reference proteome</keyword>
<protein>
    <submittedName>
        <fullName evidence="3">Uncharacterized protein</fullName>
    </submittedName>
</protein>
<dbReference type="AlphaFoldDB" id="A0A9W8HU02"/>
<feature type="compositionally biased region" description="Low complexity" evidence="1">
    <location>
        <begin position="101"/>
        <end position="110"/>
    </location>
</feature>
<feature type="region of interest" description="Disordered" evidence="1">
    <location>
        <begin position="216"/>
        <end position="263"/>
    </location>
</feature>
<feature type="region of interest" description="Disordered" evidence="1">
    <location>
        <begin position="95"/>
        <end position="161"/>
    </location>
</feature>
<dbReference type="Proteomes" id="UP001140094">
    <property type="component" value="Unassembled WGS sequence"/>
</dbReference>
<evidence type="ECO:0000313" key="3">
    <source>
        <dbReference type="EMBL" id="KAJ2794192.1"/>
    </source>
</evidence>
<gene>
    <name evidence="3" type="ORF">H4R20_006307</name>
</gene>
<feature type="compositionally biased region" description="Low complexity" evidence="1">
    <location>
        <begin position="125"/>
        <end position="149"/>
    </location>
</feature>
<evidence type="ECO:0000256" key="2">
    <source>
        <dbReference type="SAM" id="Phobius"/>
    </source>
</evidence>
<sequence length="263" mass="27745">MGDELYQAGLYSHSVVKGGDNLCDSDEVRSYYTLIGNYLAFAGDALNKKFTYHGNDNSSTPQSDPKYSMKSAPKNVADGAVMLSGEFYNPKAVIVESGAPSDDTSSATGTDTKEEKASDGELDSDASGVSDDSDASDNSGSSAVSNASDKNSDDSSSKDSTKRTIIIAAVCGSVGTLILVASILFGIRWYRGHMSKVHDPYKAPSAQDFLDEIFENSDDGRPPPAYKPTGEVRAGPGLNPNAISDASPTSSRYSGLNFPNEKD</sequence>
<proteinExistence type="predicted"/>
<reference evidence="3" key="1">
    <citation type="submission" date="2022-07" db="EMBL/GenBank/DDBJ databases">
        <title>Phylogenomic reconstructions and comparative analyses of Kickxellomycotina fungi.</title>
        <authorList>
            <person name="Reynolds N.K."/>
            <person name="Stajich J.E."/>
            <person name="Barry K."/>
            <person name="Grigoriev I.V."/>
            <person name="Crous P."/>
            <person name="Smith M.E."/>
        </authorList>
    </citation>
    <scope>NUCLEOTIDE SEQUENCE</scope>
    <source>
        <strain evidence="3">NRRL 1565</strain>
    </source>
</reference>
<feature type="compositionally biased region" description="Basic and acidic residues" evidence="1">
    <location>
        <begin position="150"/>
        <end position="161"/>
    </location>
</feature>